<dbReference type="GO" id="GO:1990133">
    <property type="term" value="C:molybdopterin adenylyltransferase complex"/>
    <property type="evidence" value="ECO:0007669"/>
    <property type="project" value="TreeGrafter"/>
</dbReference>
<protein>
    <recommendedName>
        <fullName evidence="5">Molybdopterin synthase sulfur carrier subunit</fullName>
    </recommendedName>
    <alternativeName>
        <fullName evidence="5">Molybdenum cofactor synthesis protein 2 small subunit</fullName>
    </alternativeName>
    <alternativeName>
        <fullName evidence="5">Molybdenum cofactor synthesis protein 2A</fullName>
        <shortName evidence="5">MOCS2A</shortName>
    </alternativeName>
    <alternativeName>
        <fullName evidence="5">Sulfur carrier protein MOCS2A</fullName>
    </alternativeName>
</protein>
<dbReference type="Gene3D" id="3.10.20.30">
    <property type="match status" value="1"/>
</dbReference>
<comment type="caution">
    <text evidence="6">The sequence shown here is derived from an EMBL/GenBank/DDBJ whole genome shotgun (WGS) entry which is preliminary data.</text>
</comment>
<comment type="function">
    <text evidence="5">Acts as a sulfur carrier required for molybdopterin biosynthesis. Component of the molybdopterin synthase complex that catalyzes the conversion of precursor Z into molybdopterin by mediating the incorporation of 2 sulfur atoms into precursor Z to generate a dithiolene group. In the complex, serves as sulfur donor by being thiocarboxylated (-COSH) at its C-terminus by UBA4. After interaction with MOCS2B, the sulfur is then transferred to precursor Z to form molybdopterin.</text>
</comment>
<sequence length="93" mass="9622">MHTPPAQATITILYFAAASTAIGKTVEEIPLPSAGLALANLASLLTSRYPNTGLEKVLQTSQWSVNEEMVDDPTTVTLTGGEEVAVIPPVSGG</sequence>
<evidence type="ECO:0000256" key="5">
    <source>
        <dbReference type="HAMAP-Rule" id="MF_03051"/>
    </source>
</evidence>
<evidence type="ECO:0000256" key="3">
    <source>
        <dbReference type="ARBA" id="ARBA00022741"/>
    </source>
</evidence>
<dbReference type="InterPro" id="IPR044672">
    <property type="entry name" value="MOCS2A"/>
</dbReference>
<comment type="pathway">
    <text evidence="5">Cofactor biosynthesis; molybdopterin biosynthesis.</text>
</comment>
<comment type="subunit">
    <text evidence="5">Heterotetramer; composed of 2 small (MOCS2A) and 2 large (MOCS2B) subunits.</text>
</comment>
<dbReference type="GO" id="GO:0006777">
    <property type="term" value="P:Mo-molybdopterin cofactor biosynthetic process"/>
    <property type="evidence" value="ECO:0007669"/>
    <property type="project" value="UniProtKB-UniRule"/>
</dbReference>
<keyword evidence="7" id="KW-1185">Reference proteome</keyword>
<evidence type="ECO:0000256" key="1">
    <source>
        <dbReference type="ARBA" id="ARBA00022490"/>
    </source>
</evidence>
<dbReference type="GO" id="GO:0000166">
    <property type="term" value="F:nucleotide binding"/>
    <property type="evidence" value="ECO:0007669"/>
    <property type="project" value="UniProtKB-KW"/>
</dbReference>
<comment type="subcellular location">
    <subcellularLocation>
        <location evidence="5">Cytoplasm</location>
    </subcellularLocation>
</comment>
<evidence type="ECO:0000256" key="2">
    <source>
        <dbReference type="ARBA" id="ARBA00022553"/>
    </source>
</evidence>
<keyword evidence="3 5" id="KW-0547">Nucleotide-binding</keyword>
<dbReference type="CDD" id="cd00754">
    <property type="entry name" value="Ubl_MoaD"/>
    <property type="match status" value="1"/>
</dbReference>
<dbReference type="InterPro" id="IPR028887">
    <property type="entry name" value="MOCS2A_euk"/>
</dbReference>
<dbReference type="InterPro" id="IPR012675">
    <property type="entry name" value="Beta-grasp_dom_sf"/>
</dbReference>
<keyword evidence="4 5" id="KW-0501">Molybdenum cofactor biosynthesis</keyword>
<dbReference type="GO" id="GO:1990140">
    <property type="term" value="C:molybdopterin synthase complex"/>
    <property type="evidence" value="ECO:0007669"/>
    <property type="project" value="UniProtKB-UniRule"/>
</dbReference>
<reference evidence="6" key="1">
    <citation type="submission" date="2022-07" db="EMBL/GenBank/DDBJ databases">
        <title>Genome Sequence of Leucocoprinus birnbaumii.</title>
        <authorList>
            <person name="Buettner E."/>
        </authorList>
    </citation>
    <scope>NUCLEOTIDE SEQUENCE</scope>
    <source>
        <strain evidence="6">VT141</strain>
    </source>
</reference>
<dbReference type="SUPFAM" id="SSF54285">
    <property type="entry name" value="MoaD/ThiS"/>
    <property type="match status" value="1"/>
</dbReference>
<comment type="similarity">
    <text evidence="5">Belongs to the MoaD family. MOCS2A subfamily.</text>
</comment>
<dbReference type="InterPro" id="IPR016155">
    <property type="entry name" value="Mopterin_synth/thiamin_S_b"/>
</dbReference>
<dbReference type="InterPro" id="IPR003749">
    <property type="entry name" value="ThiS/MoaD-like"/>
</dbReference>
<keyword evidence="1 5" id="KW-0963">Cytoplasm</keyword>
<accession>A0AAD5W018</accession>
<dbReference type="Pfam" id="PF02597">
    <property type="entry name" value="ThiS"/>
    <property type="match status" value="1"/>
</dbReference>
<dbReference type="EMBL" id="JANIEX010000143">
    <property type="protein sequence ID" value="KAJ3572409.1"/>
    <property type="molecule type" value="Genomic_DNA"/>
</dbReference>
<comment type="PTM">
    <text evidence="5">C-terminal thiocarboxylation occurs in 2 steps, it is first acyl-adenylated (-COAMP) via the hesA/moeB/thiF part of UBA4, then thiocarboxylated (-COSH) via the rhodanese domain of UBA4.</text>
</comment>
<dbReference type="PANTHER" id="PTHR33359:SF1">
    <property type="entry name" value="MOLYBDOPTERIN SYNTHASE SULFUR CARRIER SUBUNIT"/>
    <property type="match status" value="1"/>
</dbReference>
<dbReference type="HAMAP" id="MF_03051">
    <property type="entry name" value="MOCS2A"/>
    <property type="match status" value="1"/>
</dbReference>
<evidence type="ECO:0000256" key="4">
    <source>
        <dbReference type="ARBA" id="ARBA00023150"/>
    </source>
</evidence>
<proteinExistence type="inferred from homology"/>
<keyword evidence="2 5" id="KW-0597">Phosphoprotein</keyword>
<gene>
    <name evidence="6" type="ORF">NP233_g3104</name>
</gene>
<feature type="modified residue" description="1-thioglycine; alternate" evidence="5">
    <location>
        <position position="93"/>
    </location>
</feature>
<dbReference type="Proteomes" id="UP001213000">
    <property type="component" value="Unassembled WGS sequence"/>
</dbReference>
<organism evidence="6 7">
    <name type="scientific">Leucocoprinus birnbaumii</name>
    <dbReference type="NCBI Taxonomy" id="56174"/>
    <lineage>
        <taxon>Eukaryota</taxon>
        <taxon>Fungi</taxon>
        <taxon>Dikarya</taxon>
        <taxon>Basidiomycota</taxon>
        <taxon>Agaricomycotina</taxon>
        <taxon>Agaricomycetes</taxon>
        <taxon>Agaricomycetidae</taxon>
        <taxon>Agaricales</taxon>
        <taxon>Agaricineae</taxon>
        <taxon>Agaricaceae</taxon>
        <taxon>Leucocoprinus</taxon>
    </lineage>
</organism>
<dbReference type="AlphaFoldDB" id="A0AAD5W018"/>
<name>A0AAD5W018_9AGAR</name>
<feature type="modified residue" description="Glycyl adenylate; alternate" evidence="5">
    <location>
        <position position="93"/>
    </location>
</feature>
<evidence type="ECO:0000313" key="7">
    <source>
        <dbReference type="Proteomes" id="UP001213000"/>
    </source>
</evidence>
<dbReference type="PANTHER" id="PTHR33359">
    <property type="entry name" value="MOLYBDOPTERIN SYNTHASE SULFUR CARRIER SUBUNIT"/>
    <property type="match status" value="1"/>
</dbReference>
<evidence type="ECO:0000313" key="6">
    <source>
        <dbReference type="EMBL" id="KAJ3572409.1"/>
    </source>
</evidence>
<dbReference type="GO" id="GO:0030366">
    <property type="term" value="F:molybdopterin synthase activity"/>
    <property type="evidence" value="ECO:0007669"/>
    <property type="project" value="UniProtKB-UniRule"/>
</dbReference>